<accession>F0EHA2</accession>
<dbReference type="EMBL" id="AEWT01000007">
    <property type="protein sequence ID" value="EGC70416.1"/>
    <property type="molecule type" value="Genomic_DNA"/>
</dbReference>
<name>F0EHA2_ENTCA</name>
<protein>
    <submittedName>
        <fullName evidence="1">Uncharacterized protein</fullName>
    </submittedName>
</protein>
<comment type="caution">
    <text evidence="1">The sequence shown here is derived from an EMBL/GenBank/DDBJ whole genome shotgun (WGS) entry which is preliminary data.</text>
</comment>
<proteinExistence type="predicted"/>
<evidence type="ECO:0000313" key="1">
    <source>
        <dbReference type="EMBL" id="EGC70416.1"/>
    </source>
</evidence>
<sequence length="46" mass="4890">MKFSTFVGVYFIPGAGQIALSASEAIVLGEITTDVSTEHIKQLMMG</sequence>
<gene>
    <name evidence="1" type="ORF">HMPREF9087_0794</name>
</gene>
<reference evidence="1 2" key="1">
    <citation type="submission" date="2011-01" db="EMBL/GenBank/DDBJ databases">
        <authorList>
            <person name="Muzny D."/>
            <person name="Qin X."/>
            <person name="Deng J."/>
            <person name="Jiang H."/>
            <person name="Liu Y."/>
            <person name="Qu J."/>
            <person name="Song X.-Z."/>
            <person name="Zhang L."/>
            <person name="Thornton R."/>
            <person name="Coyle M."/>
            <person name="Francisco L."/>
            <person name="Jackson L."/>
            <person name="Javaid M."/>
            <person name="Korchina V."/>
            <person name="Kovar C."/>
            <person name="Mata R."/>
            <person name="Mathew T."/>
            <person name="Ngo R."/>
            <person name="Nguyen L."/>
            <person name="Nguyen N."/>
            <person name="Okwuonu G."/>
            <person name="Ongeri F."/>
            <person name="Pham C."/>
            <person name="Simmons D."/>
            <person name="Wilczek-Boney K."/>
            <person name="Hale W."/>
            <person name="Jakkamsetti A."/>
            <person name="Pham P."/>
            <person name="Ruth R."/>
            <person name="San Lucas F."/>
            <person name="Warren J."/>
            <person name="Zhang J."/>
            <person name="Zhao Z."/>
            <person name="Zhou C."/>
            <person name="Zhu D."/>
            <person name="Lee S."/>
            <person name="Bess C."/>
            <person name="Blankenburg K."/>
            <person name="Forbes L."/>
            <person name="Fu Q."/>
            <person name="Gubbala S."/>
            <person name="Hirani K."/>
            <person name="Jayaseelan J.C."/>
            <person name="Lara F."/>
            <person name="Munidasa M."/>
            <person name="Palculict T."/>
            <person name="Patil S."/>
            <person name="Pu L.-L."/>
            <person name="Saada N."/>
            <person name="Tang L."/>
            <person name="Weissenberger G."/>
            <person name="Zhu Y."/>
            <person name="Hemphill L."/>
            <person name="Shang Y."/>
            <person name="Youmans B."/>
            <person name="Ayvaz T."/>
            <person name="Ross M."/>
            <person name="Santibanez J."/>
            <person name="Aqrawi P."/>
            <person name="Gross S."/>
            <person name="Joshi V."/>
            <person name="Fowler G."/>
            <person name="Nazareth L."/>
            <person name="Reid J."/>
            <person name="Worley K."/>
            <person name="Petrosino J."/>
            <person name="Highlander S."/>
            <person name="Gibbs R."/>
        </authorList>
    </citation>
    <scope>NUCLEOTIDE SEQUENCE [LARGE SCALE GENOMIC DNA]</scope>
    <source>
        <strain evidence="1 2">ATCC 12755</strain>
    </source>
</reference>
<dbReference type="HOGENOM" id="CLU_3183192_0_0_9"/>
<organism evidence="1 2">
    <name type="scientific">Enterococcus casseliflavus ATCC 12755</name>
    <dbReference type="NCBI Taxonomy" id="888066"/>
    <lineage>
        <taxon>Bacteria</taxon>
        <taxon>Bacillati</taxon>
        <taxon>Bacillota</taxon>
        <taxon>Bacilli</taxon>
        <taxon>Lactobacillales</taxon>
        <taxon>Enterococcaceae</taxon>
        <taxon>Enterococcus</taxon>
    </lineage>
</organism>
<evidence type="ECO:0000313" key="2">
    <source>
        <dbReference type="Proteomes" id="UP000004835"/>
    </source>
</evidence>
<dbReference type="AlphaFoldDB" id="F0EHA2"/>
<dbReference type="Proteomes" id="UP000004835">
    <property type="component" value="Unassembled WGS sequence"/>
</dbReference>